<dbReference type="AlphaFoldDB" id="A0A2N9HNV2"/>
<organism evidence="2">
    <name type="scientific">Fagus sylvatica</name>
    <name type="common">Beechnut</name>
    <dbReference type="NCBI Taxonomy" id="28930"/>
    <lineage>
        <taxon>Eukaryota</taxon>
        <taxon>Viridiplantae</taxon>
        <taxon>Streptophyta</taxon>
        <taxon>Embryophyta</taxon>
        <taxon>Tracheophyta</taxon>
        <taxon>Spermatophyta</taxon>
        <taxon>Magnoliopsida</taxon>
        <taxon>eudicotyledons</taxon>
        <taxon>Gunneridae</taxon>
        <taxon>Pentapetalae</taxon>
        <taxon>rosids</taxon>
        <taxon>fabids</taxon>
        <taxon>Fagales</taxon>
        <taxon>Fagaceae</taxon>
        <taxon>Fagus</taxon>
    </lineage>
</organism>
<name>A0A2N9HNV2_FAGSY</name>
<protein>
    <recommendedName>
        <fullName evidence="3">Reverse transcriptase Ty1/copia-type domain-containing protein</fullName>
    </recommendedName>
</protein>
<evidence type="ECO:0000313" key="2">
    <source>
        <dbReference type="EMBL" id="SPD13391.1"/>
    </source>
</evidence>
<dbReference type="PANTHER" id="PTHR11439">
    <property type="entry name" value="GAG-POL-RELATED RETROTRANSPOSON"/>
    <property type="match status" value="1"/>
</dbReference>
<proteinExistence type="predicted"/>
<dbReference type="EMBL" id="OIVN01003760">
    <property type="protein sequence ID" value="SPD13391.1"/>
    <property type="molecule type" value="Genomic_DNA"/>
</dbReference>
<gene>
    <name evidence="2" type="ORF">FSB_LOCUS41273</name>
</gene>
<feature type="compositionally biased region" description="Basic and acidic residues" evidence="1">
    <location>
        <begin position="47"/>
        <end position="56"/>
    </location>
</feature>
<dbReference type="PANTHER" id="PTHR11439:SF467">
    <property type="entry name" value="INTEGRASE CATALYTIC DOMAIN-CONTAINING PROTEIN"/>
    <property type="match status" value="1"/>
</dbReference>
<evidence type="ECO:0008006" key="3">
    <source>
        <dbReference type="Google" id="ProtNLM"/>
    </source>
</evidence>
<evidence type="ECO:0000256" key="1">
    <source>
        <dbReference type="SAM" id="MobiDB-lite"/>
    </source>
</evidence>
<accession>A0A2N9HNV2</accession>
<sequence length="252" mass="28678">MAPTRSASSHTAGHHIQIELSEAMNWEKRIQQCKKDIAARKKKVRYRATEHVEQHDQPTSIDGDDAIDTKGVEQGEQPIPLEMEEPHVRRESKSTARKYNLIRTSNWTKAMHEKTNSLHKNNTYELVELPKSKKTLRNKWVFKLKKDDDMLIVGKYANSVGSLKNDLFKSFDMKDLGPTRQILVSTPLGGHFKLSKKSCPSLNKEKEKTPYSSAVGSLKYVMVCTRPTIAHAVGVVNKFMVNPGKEHWEAVK</sequence>
<reference evidence="2" key="1">
    <citation type="submission" date="2018-02" db="EMBL/GenBank/DDBJ databases">
        <authorList>
            <person name="Cohen D.B."/>
            <person name="Kent A.D."/>
        </authorList>
    </citation>
    <scope>NUCLEOTIDE SEQUENCE</scope>
</reference>
<feature type="region of interest" description="Disordered" evidence="1">
    <location>
        <begin position="46"/>
        <end position="66"/>
    </location>
</feature>